<dbReference type="AlphaFoldDB" id="V9H8V4"/>
<name>V9H8V4_9NEIS</name>
<dbReference type="STRING" id="641147.HMPREF9021_00568"/>
<gene>
    <name evidence="1" type="ORF">HMPREF9021_00568</name>
</gene>
<dbReference type="HOGENOM" id="CLU_105444_2_0_4"/>
<evidence type="ECO:0000313" key="1">
    <source>
        <dbReference type="EMBL" id="EFG31300.2"/>
    </source>
</evidence>
<evidence type="ECO:0000313" key="2">
    <source>
        <dbReference type="Proteomes" id="UP000017813"/>
    </source>
</evidence>
<dbReference type="Proteomes" id="UP000017813">
    <property type="component" value="Unassembled WGS sequence"/>
</dbReference>
<accession>V9H8V4</accession>
<dbReference type="EMBL" id="ADCY02000009">
    <property type="protein sequence ID" value="EFG31300.2"/>
    <property type="molecule type" value="Genomic_DNA"/>
</dbReference>
<keyword evidence="2" id="KW-1185">Reference proteome</keyword>
<dbReference type="OrthoDB" id="8773450at2"/>
<proteinExistence type="predicted"/>
<dbReference type="eggNOG" id="ENOG503383V">
    <property type="taxonomic scope" value="Bacteria"/>
</dbReference>
<dbReference type="RefSeq" id="WP_002641354.1">
    <property type="nucleotide sequence ID" value="NZ_CP019448.1"/>
</dbReference>
<sequence>MLIFLDFDGVLHPTTAQSSDSLWTQIPVLETFFRQPEYVNCRFVIDSTWRIHRSVCELAAQFSVDFRHKIIGATPVLPISGSLKGLREREILLWLRDFGRENEAWIALDDMRTYFDEYSDRVFFCDSRTGLTVQDLPELAAHLARFQAA</sequence>
<organism evidence="1 2">
    <name type="scientific">Simonsiella muelleri ATCC 29453</name>
    <dbReference type="NCBI Taxonomy" id="641147"/>
    <lineage>
        <taxon>Bacteria</taxon>
        <taxon>Pseudomonadati</taxon>
        <taxon>Pseudomonadota</taxon>
        <taxon>Betaproteobacteria</taxon>
        <taxon>Neisseriales</taxon>
        <taxon>Neisseriaceae</taxon>
        <taxon>Simonsiella</taxon>
    </lineage>
</organism>
<protein>
    <submittedName>
        <fullName evidence="1">Uncharacterized protein</fullName>
    </submittedName>
</protein>
<reference evidence="1 2" key="1">
    <citation type="submission" date="2010-03" db="EMBL/GenBank/DDBJ databases">
        <authorList>
            <consortium name="The Broad Institute Genome Sequencing Platform"/>
            <person name="Ward D."/>
            <person name="Earl A."/>
            <person name="Feldgarden M."/>
            <person name="Gevers D."/>
            <person name="Young S."/>
            <person name="Zeng Q."/>
            <person name="Koehrsen M."/>
            <person name="Alvarado L."/>
            <person name="Berlin A.M."/>
            <person name="Borenstein D."/>
            <person name="Chapman S.B."/>
            <person name="Chen Z."/>
            <person name="Engels R."/>
            <person name="Freedman E."/>
            <person name="Gellesch M."/>
            <person name="Goldberg J."/>
            <person name="Griggs A."/>
            <person name="Gujja S."/>
            <person name="Heilman E.R."/>
            <person name="Heiman D.I."/>
            <person name="Hepburn T.A."/>
            <person name="Howarth C."/>
            <person name="Jen D."/>
            <person name="Larson L."/>
            <person name="Mehta T."/>
            <person name="Park D."/>
            <person name="Pearson M."/>
            <person name="Richards J."/>
            <person name="Roberts A."/>
            <person name="Saif S."/>
            <person name="Shea T.D."/>
            <person name="Shenoy N."/>
            <person name="Sisk P."/>
            <person name="Stolte C."/>
            <person name="Sykes S.N."/>
            <person name="Walk T."/>
            <person name="White J."/>
            <person name="Yandava C."/>
            <person name="Izard J."/>
            <person name="Baranova O.V."/>
            <person name="Blanton J.M."/>
            <person name="Tanner A.C."/>
            <person name="Dewhirst F."/>
            <person name="Haas B."/>
            <person name="Nusbaum C."/>
            <person name="Birren B."/>
        </authorList>
    </citation>
    <scope>NUCLEOTIDE SEQUENCE [LARGE SCALE GENOMIC DNA]</scope>
    <source>
        <strain evidence="1 2">ATCC 29453</strain>
    </source>
</reference>
<dbReference type="Pfam" id="PF18143">
    <property type="entry name" value="HAD_SAK_2"/>
    <property type="match status" value="1"/>
</dbReference>
<dbReference type="KEGG" id="smur:BWP33_10430"/>
<comment type="caution">
    <text evidence="1">The sequence shown here is derived from an EMBL/GenBank/DDBJ whole genome shotgun (WGS) entry which is preliminary data.</text>
</comment>
<reference evidence="1 2" key="2">
    <citation type="submission" date="2011-10" db="EMBL/GenBank/DDBJ databases">
        <title>The Genome Sequence of Simonsiella muelleri ATCC 29453.</title>
        <authorList>
            <consortium name="The Broad Institute Genome Sequencing Platform"/>
            <consortium name="The Broad Institute Genome Sequencing Center for Infectious Disease"/>
            <person name="Earl A."/>
            <person name="Ward D."/>
            <person name="Feldgarden M."/>
            <person name="Gevers D."/>
            <person name="Izard J."/>
            <person name="Baranova O.V."/>
            <person name="Blanton J.M."/>
            <person name="Tanner A.C."/>
            <person name="Dewhirst F."/>
            <person name="Young S.K."/>
            <person name="Zeng Q."/>
            <person name="Gargeya S."/>
            <person name="Fitzgerald M."/>
            <person name="Haas B."/>
            <person name="Abouelleil A."/>
            <person name="Alvarado L."/>
            <person name="Arachchi H.M."/>
            <person name="Berlin A."/>
            <person name="Brown A."/>
            <person name="Chapman S.B."/>
            <person name="Chen Z."/>
            <person name="Dunbar C."/>
            <person name="Freedman E."/>
            <person name="Gearin G."/>
            <person name="Goldberg J."/>
            <person name="Griggs A."/>
            <person name="Gujja S."/>
            <person name="Heiman D."/>
            <person name="Howarth C."/>
            <person name="Larson L."/>
            <person name="Lui A."/>
            <person name="MacDonald P.J.P."/>
            <person name="Montmayeur A."/>
            <person name="Murphy C."/>
            <person name="Neiman D."/>
            <person name="Pearson M."/>
            <person name="Priest M."/>
            <person name="Roberts A."/>
            <person name="Saif S."/>
            <person name="Shea T."/>
            <person name="Shenoy N."/>
            <person name="Sisk P."/>
            <person name="Stolte C."/>
            <person name="Sykes S."/>
            <person name="Wortman J."/>
            <person name="Nusbaum C."/>
            <person name="Birren B."/>
        </authorList>
    </citation>
    <scope>NUCLEOTIDE SEQUENCE [LARGE SCALE GENOMIC DNA]</scope>
    <source>
        <strain evidence="1 2">ATCC 29453</strain>
    </source>
</reference>